<protein>
    <recommendedName>
        <fullName evidence="4">DUF4352 domain-containing protein</fullName>
    </recommendedName>
</protein>
<sequence length="246" mass="26702">MMRKKIVRAIAQAGAVIFLLTGCSSMPELTLEQEEAIGEYAAVTLMKYDANNRSRLVDLSTVEVPETLAEESQETEAPAAETDSSAETPTTEAAAETNVPENNEAASMEAFFGLPQGVTVTYQGCNTFQVYPDENEGSEYFMLEASEGNSLLVLAFTIANQTGSDVEVNLLEENIIYRITVNGDTTRNALMTMLLNDMSTYRDTIAAGESADVVLIAEMDQGVLSSVSSISLRLRSETESYTIQLQ</sequence>
<accession>A0A9D1UAF4</accession>
<evidence type="ECO:0000256" key="1">
    <source>
        <dbReference type="SAM" id="MobiDB-lite"/>
    </source>
</evidence>
<proteinExistence type="predicted"/>
<evidence type="ECO:0000313" key="2">
    <source>
        <dbReference type="EMBL" id="HIW80654.1"/>
    </source>
</evidence>
<gene>
    <name evidence="2" type="ORF">H9742_03860</name>
</gene>
<evidence type="ECO:0008006" key="4">
    <source>
        <dbReference type="Google" id="ProtNLM"/>
    </source>
</evidence>
<dbReference type="EMBL" id="DXGH01000022">
    <property type="protein sequence ID" value="HIW80654.1"/>
    <property type="molecule type" value="Genomic_DNA"/>
</dbReference>
<comment type="caution">
    <text evidence="2">The sequence shown here is derived from an EMBL/GenBank/DDBJ whole genome shotgun (WGS) entry which is preliminary data.</text>
</comment>
<feature type="region of interest" description="Disordered" evidence="1">
    <location>
        <begin position="66"/>
        <end position="99"/>
    </location>
</feature>
<reference evidence="2" key="2">
    <citation type="submission" date="2021-04" db="EMBL/GenBank/DDBJ databases">
        <authorList>
            <person name="Gilroy R."/>
        </authorList>
    </citation>
    <scope>NUCLEOTIDE SEQUENCE</scope>
    <source>
        <strain evidence="2">CHK195-6426</strain>
    </source>
</reference>
<dbReference type="AlphaFoldDB" id="A0A9D1UAF4"/>
<reference evidence="2" key="1">
    <citation type="journal article" date="2021" name="PeerJ">
        <title>Extensive microbial diversity within the chicken gut microbiome revealed by metagenomics and culture.</title>
        <authorList>
            <person name="Gilroy R."/>
            <person name="Ravi A."/>
            <person name="Getino M."/>
            <person name="Pursley I."/>
            <person name="Horton D.L."/>
            <person name="Alikhan N.F."/>
            <person name="Baker D."/>
            <person name="Gharbi K."/>
            <person name="Hall N."/>
            <person name="Watson M."/>
            <person name="Adriaenssens E.M."/>
            <person name="Foster-Nyarko E."/>
            <person name="Jarju S."/>
            <person name="Secka A."/>
            <person name="Antonio M."/>
            <person name="Oren A."/>
            <person name="Chaudhuri R.R."/>
            <person name="La Ragione R."/>
            <person name="Hildebrand F."/>
            <person name="Pallen M.J."/>
        </authorList>
    </citation>
    <scope>NUCLEOTIDE SEQUENCE</scope>
    <source>
        <strain evidence="2">CHK195-6426</strain>
    </source>
</reference>
<evidence type="ECO:0000313" key="3">
    <source>
        <dbReference type="Proteomes" id="UP000824265"/>
    </source>
</evidence>
<dbReference type="Proteomes" id="UP000824265">
    <property type="component" value="Unassembled WGS sequence"/>
</dbReference>
<organism evidence="2 3">
    <name type="scientific">Candidatus Acetatifactor stercoripullorum</name>
    <dbReference type="NCBI Taxonomy" id="2838414"/>
    <lineage>
        <taxon>Bacteria</taxon>
        <taxon>Bacillati</taxon>
        <taxon>Bacillota</taxon>
        <taxon>Clostridia</taxon>
        <taxon>Lachnospirales</taxon>
        <taxon>Lachnospiraceae</taxon>
        <taxon>Acetatifactor</taxon>
    </lineage>
</organism>
<feature type="compositionally biased region" description="Low complexity" evidence="1">
    <location>
        <begin position="79"/>
        <end position="99"/>
    </location>
</feature>
<name>A0A9D1UAF4_9FIRM</name>
<dbReference type="PROSITE" id="PS51257">
    <property type="entry name" value="PROKAR_LIPOPROTEIN"/>
    <property type="match status" value="1"/>
</dbReference>